<comment type="caution">
    <text evidence="5">The sequence shown here is derived from an EMBL/GenBank/DDBJ whole genome shotgun (WGS) entry which is preliminary data.</text>
</comment>
<dbReference type="Proteomes" id="UP000536746">
    <property type="component" value="Unassembled WGS sequence"/>
</dbReference>
<name>A0ABX2M2Z3_9BURK</name>
<dbReference type="PANTHER" id="PTHR47894:SF4">
    <property type="entry name" value="HTH-TYPE TRANSCRIPTIONAL REGULATOR GADX"/>
    <property type="match status" value="1"/>
</dbReference>
<dbReference type="InterPro" id="IPR020449">
    <property type="entry name" value="Tscrpt_reg_AraC-type_HTH"/>
</dbReference>
<dbReference type="RefSeq" id="WP_079217842.1">
    <property type="nucleotide sequence ID" value="NZ_CP018845.1"/>
</dbReference>
<dbReference type="Gene3D" id="1.10.10.60">
    <property type="entry name" value="Homeodomain-like"/>
    <property type="match status" value="1"/>
</dbReference>
<keyword evidence="1" id="KW-0805">Transcription regulation</keyword>
<dbReference type="PROSITE" id="PS00041">
    <property type="entry name" value="HTH_ARAC_FAMILY_1"/>
    <property type="match status" value="1"/>
</dbReference>
<proteinExistence type="predicted"/>
<evidence type="ECO:0000256" key="3">
    <source>
        <dbReference type="ARBA" id="ARBA00023163"/>
    </source>
</evidence>
<evidence type="ECO:0000256" key="1">
    <source>
        <dbReference type="ARBA" id="ARBA00023015"/>
    </source>
</evidence>
<dbReference type="EMBL" id="JABFMT010000033">
    <property type="protein sequence ID" value="NUU04083.1"/>
    <property type="molecule type" value="Genomic_DNA"/>
</dbReference>
<keyword evidence="2" id="KW-0238">DNA-binding</keyword>
<dbReference type="PROSITE" id="PS01124">
    <property type="entry name" value="HTH_ARAC_FAMILY_2"/>
    <property type="match status" value="1"/>
</dbReference>
<keyword evidence="3" id="KW-0804">Transcription</keyword>
<evidence type="ECO:0000313" key="6">
    <source>
        <dbReference type="Proteomes" id="UP000536746"/>
    </source>
</evidence>
<dbReference type="InterPro" id="IPR018062">
    <property type="entry name" value="HTH_AraC-typ_CS"/>
</dbReference>
<dbReference type="SMART" id="SM00342">
    <property type="entry name" value="HTH_ARAC"/>
    <property type="match status" value="1"/>
</dbReference>
<dbReference type="PRINTS" id="PR00032">
    <property type="entry name" value="HTHARAC"/>
</dbReference>
<gene>
    <name evidence="5" type="ORF">HNO84_20935</name>
</gene>
<organism evidence="5 6">
    <name type="scientific">Herbaspirillum robiniae</name>
    <dbReference type="NCBI Taxonomy" id="2014887"/>
    <lineage>
        <taxon>Bacteria</taxon>
        <taxon>Pseudomonadati</taxon>
        <taxon>Pseudomonadota</taxon>
        <taxon>Betaproteobacteria</taxon>
        <taxon>Burkholderiales</taxon>
        <taxon>Oxalobacteraceae</taxon>
        <taxon>Herbaspirillum</taxon>
    </lineage>
</organism>
<dbReference type="InterPro" id="IPR009057">
    <property type="entry name" value="Homeodomain-like_sf"/>
</dbReference>
<dbReference type="SUPFAM" id="SSF46689">
    <property type="entry name" value="Homeodomain-like"/>
    <property type="match status" value="1"/>
</dbReference>
<dbReference type="InterPro" id="IPR018060">
    <property type="entry name" value="HTH_AraC"/>
</dbReference>
<evidence type="ECO:0000313" key="5">
    <source>
        <dbReference type="EMBL" id="NUU04083.1"/>
    </source>
</evidence>
<evidence type="ECO:0000256" key="2">
    <source>
        <dbReference type="ARBA" id="ARBA00023125"/>
    </source>
</evidence>
<dbReference type="PANTHER" id="PTHR47894">
    <property type="entry name" value="HTH-TYPE TRANSCRIPTIONAL REGULATOR GADX"/>
    <property type="match status" value="1"/>
</dbReference>
<sequence length="287" mass="31023">MNAGSPSQAREVCGRPHIGLTAHVVQGNELRIARIALDRSALIFVDRGVKTVVAGNGEKFVAAPGQALVLRGDQSVDFINAIAPGGTYEARWLLFDNALLLDEGYRRDCAALRRTTRRRAPARVIRKSGTALQAAFEAAREVLSPDGGVPDAIARLRVLEVLYWLLEHGIALEPQAAHSGIAAQIRNLVSGEVEAEWSSAFVSERLAMSQATLRRRLSAEGTSLTEVIADVRMAAALTMLQATTRPVADIALAVGYESPSRFSVRFRKRFGFSPSVVRSGSRAHQSL</sequence>
<protein>
    <submittedName>
        <fullName evidence="5">Helix-turn-helix transcriptional regulator</fullName>
    </submittedName>
</protein>
<feature type="domain" description="HTH araC/xylS-type" evidence="4">
    <location>
        <begin position="183"/>
        <end position="280"/>
    </location>
</feature>
<reference evidence="5 6" key="1">
    <citation type="journal article" date="2020" name="Front. Plant Sci.">
        <title>Isolation of Rhizosphere Bacteria That Improve Quality and Water Stress Tolerance in Greenhouse Ornamentals.</title>
        <authorList>
            <person name="Nordstedt N.P."/>
            <person name="Jones M.L."/>
        </authorList>
    </citation>
    <scope>NUCLEOTIDE SEQUENCE [LARGE SCALE GENOMIC DNA]</scope>
    <source>
        <strain evidence="5 6">C6C2</strain>
    </source>
</reference>
<keyword evidence="6" id="KW-1185">Reference proteome</keyword>
<evidence type="ECO:0000259" key="4">
    <source>
        <dbReference type="PROSITE" id="PS01124"/>
    </source>
</evidence>
<accession>A0ABX2M2Z3</accession>
<dbReference type="Pfam" id="PF12833">
    <property type="entry name" value="HTH_18"/>
    <property type="match status" value="1"/>
</dbReference>